<dbReference type="PANTHER" id="PTHR44154:SF1">
    <property type="entry name" value="QUINONE OXIDOREDUCTASE"/>
    <property type="match status" value="1"/>
</dbReference>
<keyword evidence="3" id="KW-0560">Oxidoreductase</keyword>
<dbReference type="EMBL" id="JACHKF010000001">
    <property type="protein sequence ID" value="MBB6568002.1"/>
    <property type="molecule type" value="Genomic_DNA"/>
</dbReference>
<dbReference type="Gene3D" id="3.40.50.720">
    <property type="entry name" value="NAD(P)-binding Rossmann-like Domain"/>
    <property type="match status" value="1"/>
</dbReference>
<gene>
    <name evidence="3" type="ORF">HNR71_003639</name>
    <name evidence="4" type="ORF">HPO96_04005</name>
</gene>
<organism evidence="4 5">
    <name type="scientific">Kribbella sandramycini</name>
    <dbReference type="NCBI Taxonomy" id="60450"/>
    <lineage>
        <taxon>Bacteria</taxon>
        <taxon>Bacillati</taxon>
        <taxon>Actinomycetota</taxon>
        <taxon>Actinomycetes</taxon>
        <taxon>Propionibacteriales</taxon>
        <taxon>Kribbellaceae</taxon>
        <taxon>Kribbella</taxon>
    </lineage>
</organism>
<dbReference type="InterPro" id="IPR013154">
    <property type="entry name" value="ADH-like_N"/>
</dbReference>
<dbReference type="RefSeq" id="WP_171671077.1">
    <property type="nucleotide sequence ID" value="NZ_BAAAGT010000003.1"/>
</dbReference>
<proteinExistence type="predicted"/>
<dbReference type="InterPro" id="IPR036291">
    <property type="entry name" value="NAD(P)-bd_dom_sf"/>
</dbReference>
<reference evidence="3 6" key="2">
    <citation type="submission" date="2020-08" db="EMBL/GenBank/DDBJ databases">
        <title>Sequencing the genomes of 1000 actinobacteria strains.</title>
        <authorList>
            <person name="Klenk H.-P."/>
        </authorList>
    </citation>
    <scope>NUCLEOTIDE SEQUENCE [LARGE SCALE GENOMIC DNA]</scope>
    <source>
        <strain evidence="3 6">DSM 15626</strain>
    </source>
</reference>
<dbReference type="InterPro" id="IPR020843">
    <property type="entry name" value="ER"/>
</dbReference>
<dbReference type="SMART" id="SM00829">
    <property type="entry name" value="PKS_ER"/>
    <property type="match status" value="1"/>
</dbReference>
<dbReference type="InterPro" id="IPR011032">
    <property type="entry name" value="GroES-like_sf"/>
</dbReference>
<sequence length="325" mass="33892">MRAAWYDKQGAARDVLQTGELPAPEPAPGEVRVRIELSGIHVGDIGKRQGYWGSVMTYPRVIPHGDGVGVIDAVGNGVAAERIGERVWVYLAQSYRPGGTAAEYTVVPADRAVVLPAQIDAAQAAGLGIPGITGHRAIMAGGSVAGSNVLVTGATGAVGRAALATARRGGATVLATVRRAAERDAALKLGAHHAFIAGPDLRDQIVDAVGAEAIDLVADLAFDKNIELATDLLRYGGSIATYATGETEPAVPFWQLAFKNVTVRFLSNDDFPEAANQDAARDLTAALTAGDLHYDIRATYPLDQIAAAHEDVEQGSGTSRVLVEI</sequence>
<dbReference type="InterPro" id="IPR051603">
    <property type="entry name" value="Zinc-ADH_QOR/CCCR"/>
</dbReference>
<dbReference type="SUPFAM" id="SSF51735">
    <property type="entry name" value="NAD(P)-binding Rossmann-fold domains"/>
    <property type="match status" value="1"/>
</dbReference>
<comment type="caution">
    <text evidence="4">The sequence shown here is derived from an EMBL/GenBank/DDBJ whole genome shotgun (WGS) entry which is preliminary data.</text>
</comment>
<evidence type="ECO:0000313" key="6">
    <source>
        <dbReference type="Proteomes" id="UP000553957"/>
    </source>
</evidence>
<dbReference type="Proteomes" id="UP000553957">
    <property type="component" value="Unassembled WGS sequence"/>
</dbReference>
<evidence type="ECO:0000313" key="3">
    <source>
        <dbReference type="EMBL" id="MBB6568002.1"/>
    </source>
</evidence>
<name>A0A7Y4KVC5_9ACTN</name>
<dbReference type="EMBL" id="JABJRC010000001">
    <property type="protein sequence ID" value="NOL39404.1"/>
    <property type="molecule type" value="Genomic_DNA"/>
</dbReference>
<evidence type="ECO:0000256" key="1">
    <source>
        <dbReference type="ARBA" id="ARBA00022857"/>
    </source>
</evidence>
<reference evidence="4 5" key="1">
    <citation type="submission" date="2020-05" db="EMBL/GenBank/DDBJ databases">
        <title>Genome sequence of Kribbella sandramycini ATCC 39419.</title>
        <authorList>
            <person name="Maclea K.S."/>
            <person name="Fair J.L."/>
        </authorList>
    </citation>
    <scope>NUCLEOTIDE SEQUENCE [LARGE SCALE GENOMIC DNA]</scope>
    <source>
        <strain evidence="4 5">ATCC 39419</strain>
    </source>
</reference>
<keyword evidence="1" id="KW-0521">NADP</keyword>
<dbReference type="Pfam" id="PF00107">
    <property type="entry name" value="ADH_zinc_N"/>
    <property type="match status" value="1"/>
</dbReference>
<keyword evidence="5" id="KW-1185">Reference proteome</keyword>
<dbReference type="Proteomes" id="UP000534306">
    <property type="component" value="Unassembled WGS sequence"/>
</dbReference>
<dbReference type="PANTHER" id="PTHR44154">
    <property type="entry name" value="QUINONE OXIDOREDUCTASE"/>
    <property type="match status" value="1"/>
</dbReference>
<evidence type="ECO:0000259" key="2">
    <source>
        <dbReference type="SMART" id="SM00829"/>
    </source>
</evidence>
<dbReference type="InterPro" id="IPR013149">
    <property type="entry name" value="ADH-like_C"/>
</dbReference>
<dbReference type="GO" id="GO:0003960">
    <property type="term" value="F:quinone reductase (NADPH) activity"/>
    <property type="evidence" value="ECO:0007669"/>
    <property type="project" value="UniProtKB-EC"/>
</dbReference>
<dbReference type="EC" id="1.6.5.5" evidence="3"/>
<accession>A0A7Y4KVC5</accession>
<dbReference type="Pfam" id="PF08240">
    <property type="entry name" value="ADH_N"/>
    <property type="match status" value="1"/>
</dbReference>
<dbReference type="Gene3D" id="3.90.180.10">
    <property type="entry name" value="Medium-chain alcohol dehydrogenases, catalytic domain"/>
    <property type="match status" value="1"/>
</dbReference>
<protein>
    <submittedName>
        <fullName evidence="3">NADPH2:quinone reductase</fullName>
        <ecNumber evidence="3">1.6.5.5</ecNumber>
    </submittedName>
    <submittedName>
        <fullName evidence="4">NADPH:quinone reductase</fullName>
    </submittedName>
</protein>
<dbReference type="SUPFAM" id="SSF50129">
    <property type="entry name" value="GroES-like"/>
    <property type="match status" value="1"/>
</dbReference>
<dbReference type="AlphaFoldDB" id="A0A7Y4KVC5"/>
<feature type="domain" description="Enoyl reductase (ER)" evidence="2">
    <location>
        <begin position="11"/>
        <end position="323"/>
    </location>
</feature>
<dbReference type="CDD" id="cd08253">
    <property type="entry name" value="zeta_crystallin"/>
    <property type="match status" value="1"/>
</dbReference>
<evidence type="ECO:0000313" key="5">
    <source>
        <dbReference type="Proteomes" id="UP000534306"/>
    </source>
</evidence>
<evidence type="ECO:0000313" key="4">
    <source>
        <dbReference type="EMBL" id="NOL39404.1"/>
    </source>
</evidence>